<dbReference type="AlphaFoldDB" id="A0A0L0FGY6"/>
<dbReference type="RefSeq" id="XP_014149934.1">
    <property type="nucleotide sequence ID" value="XM_014294459.1"/>
</dbReference>
<keyword evidence="3" id="KW-1185">Reference proteome</keyword>
<protein>
    <submittedName>
        <fullName evidence="2">Uncharacterized protein</fullName>
    </submittedName>
</protein>
<dbReference type="Proteomes" id="UP000054560">
    <property type="component" value="Unassembled WGS sequence"/>
</dbReference>
<dbReference type="GeneID" id="25911960"/>
<gene>
    <name evidence="2" type="ORF">SARC_11456</name>
</gene>
<reference evidence="2 3" key="1">
    <citation type="submission" date="2011-02" db="EMBL/GenBank/DDBJ databases">
        <title>The Genome Sequence of Sphaeroforma arctica JP610.</title>
        <authorList>
            <consortium name="The Broad Institute Genome Sequencing Platform"/>
            <person name="Russ C."/>
            <person name="Cuomo C."/>
            <person name="Young S.K."/>
            <person name="Zeng Q."/>
            <person name="Gargeya S."/>
            <person name="Alvarado L."/>
            <person name="Berlin A."/>
            <person name="Chapman S.B."/>
            <person name="Chen Z."/>
            <person name="Freedman E."/>
            <person name="Gellesch M."/>
            <person name="Goldberg J."/>
            <person name="Griggs A."/>
            <person name="Gujja S."/>
            <person name="Heilman E."/>
            <person name="Heiman D."/>
            <person name="Howarth C."/>
            <person name="Mehta T."/>
            <person name="Neiman D."/>
            <person name="Pearson M."/>
            <person name="Roberts A."/>
            <person name="Saif S."/>
            <person name="Shea T."/>
            <person name="Shenoy N."/>
            <person name="Sisk P."/>
            <person name="Stolte C."/>
            <person name="Sykes S."/>
            <person name="White J."/>
            <person name="Yandava C."/>
            <person name="Burger G."/>
            <person name="Gray M.W."/>
            <person name="Holland P.W.H."/>
            <person name="King N."/>
            <person name="Lang F.B.F."/>
            <person name="Roger A.J."/>
            <person name="Ruiz-Trillo I."/>
            <person name="Haas B."/>
            <person name="Nusbaum C."/>
            <person name="Birren B."/>
        </authorList>
    </citation>
    <scope>NUCLEOTIDE SEQUENCE [LARGE SCALE GENOMIC DNA]</scope>
    <source>
        <strain evidence="2 3">JP610</strain>
    </source>
</reference>
<evidence type="ECO:0000313" key="3">
    <source>
        <dbReference type="Proteomes" id="UP000054560"/>
    </source>
</evidence>
<feature type="compositionally biased region" description="Acidic residues" evidence="1">
    <location>
        <begin position="33"/>
        <end position="52"/>
    </location>
</feature>
<proteinExistence type="predicted"/>
<feature type="region of interest" description="Disordered" evidence="1">
    <location>
        <begin position="27"/>
        <end position="54"/>
    </location>
</feature>
<evidence type="ECO:0000313" key="2">
    <source>
        <dbReference type="EMBL" id="KNC76032.1"/>
    </source>
</evidence>
<dbReference type="EMBL" id="KQ243294">
    <property type="protein sequence ID" value="KNC76032.1"/>
    <property type="molecule type" value="Genomic_DNA"/>
</dbReference>
<sequence>MARFESETPTVPETSKEEFERELKTLLHTNDVEAADDNDDFGADDDDADMLDADGATVDNDRAEDANQLMCEILAKVCEATGIKLDAQLNFDGKAALQEALIEVCASIGARNPDFASHEFRSQMMEYGGNETREPFVDSLPIGEDHILLLVVCQENESVAILDFI</sequence>
<accession>A0A0L0FGY6</accession>
<evidence type="ECO:0000256" key="1">
    <source>
        <dbReference type="SAM" id="MobiDB-lite"/>
    </source>
</evidence>
<organism evidence="2 3">
    <name type="scientific">Sphaeroforma arctica JP610</name>
    <dbReference type="NCBI Taxonomy" id="667725"/>
    <lineage>
        <taxon>Eukaryota</taxon>
        <taxon>Ichthyosporea</taxon>
        <taxon>Ichthyophonida</taxon>
        <taxon>Sphaeroforma</taxon>
    </lineage>
</organism>
<name>A0A0L0FGY6_9EUKA</name>
<feature type="region of interest" description="Disordered" evidence="1">
    <location>
        <begin position="1"/>
        <end position="20"/>
    </location>
</feature>